<dbReference type="AlphaFoldDB" id="A0A2N0Z8G4"/>
<name>A0A2N0Z8G4_9BACI</name>
<organism evidence="1 2">
    <name type="scientific">Cytobacillus horneckiae</name>
    <dbReference type="NCBI Taxonomy" id="549687"/>
    <lineage>
        <taxon>Bacteria</taxon>
        <taxon>Bacillati</taxon>
        <taxon>Bacillota</taxon>
        <taxon>Bacilli</taxon>
        <taxon>Bacillales</taxon>
        <taxon>Bacillaceae</taxon>
        <taxon>Cytobacillus</taxon>
    </lineage>
</organism>
<accession>A0A2N0Z8G4</accession>
<evidence type="ECO:0000313" key="2">
    <source>
        <dbReference type="Proteomes" id="UP000233343"/>
    </source>
</evidence>
<gene>
    <name evidence="1" type="ORF">CWS20_27375</name>
</gene>
<reference evidence="1 2" key="1">
    <citation type="journal article" date="2010" name="Int. J. Syst. Evol. Microbiol.">
        <title>Bacillus horneckiae sp. nov., isolated from a spacecraft-assembly clean room.</title>
        <authorList>
            <person name="Vaishampayan P."/>
            <person name="Probst A."/>
            <person name="Krishnamurthi S."/>
            <person name="Ghosh S."/>
            <person name="Osman S."/>
            <person name="McDowall A."/>
            <person name="Ruckmani A."/>
            <person name="Mayilraj S."/>
            <person name="Venkateswaran K."/>
        </authorList>
    </citation>
    <scope>NUCLEOTIDE SEQUENCE [LARGE SCALE GENOMIC DNA]</scope>
    <source>
        <strain evidence="2">1PO1SC</strain>
    </source>
</reference>
<proteinExistence type="predicted"/>
<sequence>MIGFILNDKELQEMEYLIKREMDEILFDLEDERIAHVVKQSMKEKYSILYSLFKRIATPDECVKYMLKHQKKG</sequence>
<dbReference type="Proteomes" id="UP000233343">
    <property type="component" value="Unassembled WGS sequence"/>
</dbReference>
<dbReference type="EMBL" id="PISD01000096">
    <property type="protein sequence ID" value="PKG25806.1"/>
    <property type="molecule type" value="Genomic_DNA"/>
</dbReference>
<keyword evidence="2" id="KW-1185">Reference proteome</keyword>
<protein>
    <submittedName>
        <fullName evidence="1">Uncharacterized protein</fullName>
    </submittedName>
</protein>
<dbReference type="RefSeq" id="WP_066192372.1">
    <property type="nucleotide sequence ID" value="NZ_CP194732.1"/>
</dbReference>
<evidence type="ECO:0000313" key="1">
    <source>
        <dbReference type="EMBL" id="PKG25806.1"/>
    </source>
</evidence>
<comment type="caution">
    <text evidence="1">The sequence shown here is derived from an EMBL/GenBank/DDBJ whole genome shotgun (WGS) entry which is preliminary data.</text>
</comment>